<protein>
    <submittedName>
        <fullName evidence="1">Uncharacterized protein</fullName>
    </submittedName>
</protein>
<dbReference type="GeneID" id="83054569"/>
<dbReference type="Proteomes" id="UP000434554">
    <property type="component" value="Unassembled WGS sequence"/>
</dbReference>
<gene>
    <name evidence="1" type="ORF">F8R14_05940</name>
</gene>
<reference evidence="1 2" key="1">
    <citation type="submission" date="2019-09" db="EMBL/GenBank/DDBJ databases">
        <title>Draft genome sequence of 3 type strains from the CCUG.</title>
        <authorList>
            <person name="Pineiro-Iglesias B."/>
            <person name="Tunovic T."/>
            <person name="Unosson C."/>
            <person name="Inganas E."/>
            <person name="Ohlen M."/>
            <person name="Cardew S."/>
            <person name="Jensie-Markopoulos S."/>
            <person name="Salva-Serra F."/>
            <person name="Jaen-Luchoro D."/>
            <person name="Karlsson R."/>
            <person name="Svensson-Stadler L."/>
            <person name="Chun J."/>
            <person name="Moore E."/>
        </authorList>
    </citation>
    <scope>NUCLEOTIDE SEQUENCE [LARGE SCALE GENOMIC DNA]</scope>
    <source>
        <strain evidence="1 2">CCUG 65427</strain>
    </source>
</reference>
<dbReference type="EMBL" id="WBKH01000005">
    <property type="protein sequence ID" value="KAB1478704.1"/>
    <property type="molecule type" value="Genomic_DNA"/>
</dbReference>
<sequence>MSDNKIRDELLNLLYPKNDEKRIVYMRIKSRKHTVKFIELEKLQYYNRKNIYISVAERFPSFNNTTSKAIIDLDTIKRVSYIVVDLDYCRSSEWSHEKAEQVYNALKTFNVFDDVLCPHIILNSGRGLHLFYLIEPVYFYKDKIKKEKQISLYQDCAAYLKESLYEKISELKGSDIYALKNIDLDKNVGSNVLQIIRLPLSYNSSAKARGTLIDINDFPRYYLGLWINELKPEKNINNNNYVHKANIKKLSLKRIADYKTLIKIRKENNTLVGSRDKIMIQAAWTIINGDLSKDILYEIGSLIGGDFEKERYIKSKFSSTEKNLAPKYKKLSNKKIMEWLEITEEESQYMSCLRPHTNKEFIAQQRREEKEKLILSVKEYYHKNRNITETAKKFKLSRNTVRKYINLELN</sequence>
<evidence type="ECO:0000313" key="2">
    <source>
        <dbReference type="Proteomes" id="UP000434554"/>
    </source>
</evidence>
<proteinExistence type="predicted"/>
<dbReference type="RefSeq" id="WP_127007352.1">
    <property type="nucleotide sequence ID" value="NZ_RQUZ01000002.1"/>
</dbReference>
<dbReference type="AlphaFoldDB" id="A0A833FJQ0"/>
<evidence type="ECO:0000313" key="1">
    <source>
        <dbReference type="EMBL" id="KAB1478704.1"/>
    </source>
</evidence>
<organism evidence="1 2">
    <name type="scientific">Veillonella seminalis</name>
    <dbReference type="NCBI Taxonomy" id="1502943"/>
    <lineage>
        <taxon>Bacteria</taxon>
        <taxon>Bacillati</taxon>
        <taxon>Bacillota</taxon>
        <taxon>Negativicutes</taxon>
        <taxon>Veillonellales</taxon>
        <taxon>Veillonellaceae</taxon>
        <taxon>Veillonella</taxon>
    </lineage>
</organism>
<dbReference type="SUPFAM" id="SSF56747">
    <property type="entry name" value="Prim-pol domain"/>
    <property type="match status" value="1"/>
</dbReference>
<name>A0A833FJQ0_9FIRM</name>
<accession>A0A833FJQ0</accession>
<comment type="caution">
    <text evidence="1">The sequence shown here is derived from an EMBL/GenBank/DDBJ whole genome shotgun (WGS) entry which is preliminary data.</text>
</comment>